<dbReference type="AlphaFoldDB" id="F9XCH8"/>
<reference evidence="1 2" key="1">
    <citation type="journal article" date="2011" name="PLoS Genet.">
        <title>Finished genome of the fungal wheat pathogen Mycosphaerella graminicola reveals dispensome structure, chromosome plasticity, and stealth pathogenesis.</title>
        <authorList>
            <person name="Goodwin S.B."/>
            <person name="Ben M'barek S."/>
            <person name="Dhillon B."/>
            <person name="Wittenberg A.H.J."/>
            <person name="Crane C.F."/>
            <person name="Hane J.K."/>
            <person name="Foster A.J."/>
            <person name="Van der Lee T.A.J."/>
            <person name="Grimwood J."/>
            <person name="Aerts A."/>
            <person name="Antoniw J."/>
            <person name="Bailey A."/>
            <person name="Bluhm B."/>
            <person name="Bowler J."/>
            <person name="Bristow J."/>
            <person name="van der Burgt A."/>
            <person name="Canto-Canche B."/>
            <person name="Churchill A.C.L."/>
            <person name="Conde-Ferraez L."/>
            <person name="Cools H.J."/>
            <person name="Coutinho P.M."/>
            <person name="Csukai M."/>
            <person name="Dehal P."/>
            <person name="De Wit P."/>
            <person name="Donzelli B."/>
            <person name="van de Geest H.C."/>
            <person name="van Ham R.C.H.J."/>
            <person name="Hammond-Kosack K.E."/>
            <person name="Henrissat B."/>
            <person name="Kilian A."/>
            <person name="Kobayashi A.K."/>
            <person name="Koopmann E."/>
            <person name="Kourmpetis Y."/>
            <person name="Kuzniar A."/>
            <person name="Lindquist E."/>
            <person name="Lombard V."/>
            <person name="Maliepaard C."/>
            <person name="Martins N."/>
            <person name="Mehrabi R."/>
            <person name="Nap J.P.H."/>
            <person name="Ponomarenko A."/>
            <person name="Rudd J.J."/>
            <person name="Salamov A."/>
            <person name="Schmutz J."/>
            <person name="Schouten H.J."/>
            <person name="Shapiro H."/>
            <person name="Stergiopoulos I."/>
            <person name="Torriani S.F.F."/>
            <person name="Tu H."/>
            <person name="de Vries R.P."/>
            <person name="Waalwijk C."/>
            <person name="Ware S.B."/>
            <person name="Wiebenga A."/>
            <person name="Zwiers L.-H."/>
            <person name="Oliver R.P."/>
            <person name="Grigoriev I.V."/>
            <person name="Kema G.H.J."/>
        </authorList>
    </citation>
    <scope>NUCLEOTIDE SEQUENCE [LARGE SCALE GENOMIC DNA]</scope>
    <source>
        <strain evidence="2">CBS 115943 / IPO323</strain>
    </source>
</reference>
<sequence>LGDSAAGQGCFAQYKPSSVMPPTHGTIWTQQTAQGLQPAGILLALLMLGF</sequence>
<gene>
    <name evidence="1" type="ORF">MYCGRDRAFT_29670</name>
</gene>
<dbReference type="OrthoDB" id="2901184at2759"/>
<dbReference type="GeneID" id="13396937"/>
<feature type="non-terminal residue" evidence="1">
    <location>
        <position position="1"/>
    </location>
</feature>
<feature type="non-terminal residue" evidence="1">
    <location>
        <position position="50"/>
    </location>
</feature>
<dbReference type="KEGG" id="ztr:MYCGRDRAFT_29670"/>
<organism evidence="1 2">
    <name type="scientific">Zymoseptoria tritici (strain CBS 115943 / IPO323)</name>
    <name type="common">Speckled leaf blotch fungus</name>
    <name type="synonym">Septoria tritici</name>
    <dbReference type="NCBI Taxonomy" id="336722"/>
    <lineage>
        <taxon>Eukaryota</taxon>
        <taxon>Fungi</taxon>
        <taxon>Dikarya</taxon>
        <taxon>Ascomycota</taxon>
        <taxon>Pezizomycotina</taxon>
        <taxon>Dothideomycetes</taxon>
        <taxon>Dothideomycetidae</taxon>
        <taxon>Mycosphaerellales</taxon>
        <taxon>Mycosphaerellaceae</taxon>
        <taxon>Zymoseptoria</taxon>
    </lineage>
</organism>
<name>F9XCH8_ZYMTI</name>
<keyword evidence="2" id="KW-1185">Reference proteome</keyword>
<dbReference type="RefSeq" id="XP_003852205.1">
    <property type="nucleotide sequence ID" value="XM_003852157.1"/>
</dbReference>
<evidence type="ECO:0000313" key="1">
    <source>
        <dbReference type="EMBL" id="EGP87181.1"/>
    </source>
</evidence>
<accession>F9XCH8</accession>
<evidence type="ECO:0000313" key="2">
    <source>
        <dbReference type="Proteomes" id="UP000008062"/>
    </source>
</evidence>
<dbReference type="Proteomes" id="UP000008062">
    <property type="component" value="Chromosome 5"/>
</dbReference>
<protein>
    <submittedName>
        <fullName evidence="1">Uncharacterized protein</fullName>
    </submittedName>
</protein>
<dbReference type="HOGENOM" id="CLU_3130067_0_0_1"/>
<proteinExistence type="predicted"/>
<dbReference type="EMBL" id="CM001200">
    <property type="protein sequence ID" value="EGP87181.1"/>
    <property type="molecule type" value="Genomic_DNA"/>
</dbReference>
<dbReference type="InParanoid" id="F9XCH8"/>